<comment type="catalytic activity">
    <reaction evidence="8">
        <text>fluoride(in) = fluoride(out)</text>
        <dbReference type="Rhea" id="RHEA:76159"/>
        <dbReference type="ChEBI" id="CHEBI:17051"/>
    </reaction>
    <physiologicalReaction direction="left-to-right" evidence="8">
        <dbReference type="Rhea" id="RHEA:76160"/>
    </physiologicalReaction>
</comment>
<evidence type="ECO:0000256" key="4">
    <source>
        <dbReference type="ARBA" id="ARBA00022989"/>
    </source>
</evidence>
<feature type="compositionally biased region" description="Low complexity" evidence="11">
    <location>
        <begin position="368"/>
        <end position="388"/>
    </location>
</feature>
<evidence type="ECO:0000313" key="15">
    <source>
        <dbReference type="Proteomes" id="UP000430971"/>
    </source>
</evidence>
<dbReference type="EMBL" id="WDQK01000007">
    <property type="protein sequence ID" value="KAB7395644.1"/>
    <property type="molecule type" value="Genomic_DNA"/>
</dbReference>
<comment type="subcellular location">
    <subcellularLocation>
        <location evidence="1 10">Cell membrane</location>
        <topology evidence="1 10">Multi-pass membrane protein</topology>
    </subcellularLocation>
</comment>
<dbReference type="AlphaFoldDB" id="A0A6I1DND3"/>
<dbReference type="Proteomes" id="UP000460881">
    <property type="component" value="Unassembled WGS sequence"/>
</dbReference>
<dbReference type="PANTHER" id="PTHR28259:SF1">
    <property type="entry name" value="FLUORIDE EXPORT PROTEIN 1-RELATED"/>
    <property type="match status" value="1"/>
</dbReference>
<feature type="compositionally biased region" description="Low complexity" evidence="11">
    <location>
        <begin position="311"/>
        <end position="320"/>
    </location>
</feature>
<evidence type="ECO:0000256" key="10">
    <source>
        <dbReference type="HAMAP-Rule" id="MF_00454"/>
    </source>
</evidence>
<dbReference type="Pfam" id="PF02537">
    <property type="entry name" value="CRCB"/>
    <property type="match status" value="1"/>
</dbReference>
<evidence type="ECO:0000256" key="11">
    <source>
        <dbReference type="SAM" id="MobiDB-lite"/>
    </source>
</evidence>
<keyword evidence="10" id="KW-0479">Metal-binding</keyword>
<feature type="region of interest" description="Disordered" evidence="11">
    <location>
        <begin position="353"/>
        <end position="417"/>
    </location>
</feature>
<keyword evidence="10" id="KW-0813">Transport</keyword>
<evidence type="ECO:0000256" key="9">
    <source>
        <dbReference type="ARBA" id="ARBA00049940"/>
    </source>
</evidence>
<dbReference type="GO" id="GO:0005886">
    <property type="term" value="C:plasma membrane"/>
    <property type="evidence" value="ECO:0007669"/>
    <property type="project" value="UniProtKB-SubCell"/>
</dbReference>
<dbReference type="GO" id="GO:0062054">
    <property type="term" value="F:fluoride channel activity"/>
    <property type="evidence" value="ECO:0007669"/>
    <property type="project" value="UniProtKB-UniRule"/>
</dbReference>
<feature type="transmembrane region" description="Helical" evidence="10">
    <location>
        <begin position="151"/>
        <end position="174"/>
    </location>
</feature>
<keyword evidence="10" id="KW-0406">Ion transport</keyword>
<comment type="caution">
    <text evidence="12">The sequence shown here is derived from an EMBL/GenBank/DDBJ whole genome shotgun (WGS) entry which is preliminary data.</text>
</comment>
<dbReference type="EMBL" id="WDRM01000005">
    <property type="protein sequence ID" value="KAB7339162.1"/>
    <property type="molecule type" value="Genomic_DNA"/>
</dbReference>
<keyword evidence="6 10" id="KW-0407">Ion channel</keyword>
<evidence type="ECO:0000313" key="17">
    <source>
        <dbReference type="Proteomes" id="UP000468842"/>
    </source>
</evidence>
<dbReference type="PANTHER" id="PTHR28259">
    <property type="entry name" value="FLUORIDE EXPORT PROTEIN 1-RELATED"/>
    <property type="match status" value="1"/>
</dbReference>
<protein>
    <recommendedName>
        <fullName evidence="10">Fluoride-specific ion channel FluC</fullName>
    </recommendedName>
</protein>
<evidence type="ECO:0000313" key="13">
    <source>
        <dbReference type="EMBL" id="KAB7360147.1"/>
    </source>
</evidence>
<keyword evidence="4 10" id="KW-1133">Transmembrane helix</keyword>
<dbReference type="InterPro" id="IPR003691">
    <property type="entry name" value="FluC"/>
</dbReference>
<feature type="transmembrane region" description="Helical" evidence="10">
    <location>
        <begin position="227"/>
        <end position="247"/>
    </location>
</feature>
<evidence type="ECO:0000313" key="16">
    <source>
        <dbReference type="Proteomes" id="UP000460881"/>
    </source>
</evidence>
<feature type="region of interest" description="Disordered" evidence="11">
    <location>
        <begin position="47"/>
        <end position="68"/>
    </location>
</feature>
<accession>A0A6I1DND3</accession>
<feature type="binding site" evidence="10">
    <location>
        <position position="197"/>
    </location>
    <ligand>
        <name>Na(+)</name>
        <dbReference type="ChEBI" id="CHEBI:29101"/>
        <note>structural</note>
    </ligand>
</feature>
<dbReference type="GO" id="GO:0046872">
    <property type="term" value="F:metal ion binding"/>
    <property type="evidence" value="ECO:0007669"/>
    <property type="project" value="UniProtKB-KW"/>
</dbReference>
<feature type="region of interest" description="Disordered" evidence="11">
    <location>
        <begin position="311"/>
        <end position="336"/>
    </location>
</feature>
<keyword evidence="10" id="KW-0915">Sodium</keyword>
<evidence type="ECO:0000256" key="5">
    <source>
        <dbReference type="ARBA" id="ARBA00023136"/>
    </source>
</evidence>
<evidence type="ECO:0000256" key="6">
    <source>
        <dbReference type="ARBA" id="ARBA00023303"/>
    </source>
</evidence>
<feature type="transmembrane region" description="Helical" evidence="10">
    <location>
        <begin position="116"/>
        <end position="139"/>
    </location>
</feature>
<evidence type="ECO:0000256" key="1">
    <source>
        <dbReference type="ARBA" id="ARBA00004651"/>
    </source>
</evidence>
<evidence type="ECO:0000313" key="12">
    <source>
        <dbReference type="EMBL" id="KAB7339162.1"/>
    </source>
</evidence>
<dbReference type="EMBL" id="WDRC01000005">
    <property type="protein sequence ID" value="KAB7360147.1"/>
    <property type="molecule type" value="Genomic_DNA"/>
</dbReference>
<feature type="binding site" evidence="10">
    <location>
        <position position="200"/>
    </location>
    <ligand>
        <name>Na(+)</name>
        <dbReference type="ChEBI" id="CHEBI:29101"/>
        <note>structural</note>
    </ligand>
</feature>
<dbReference type="HAMAP" id="MF_00454">
    <property type="entry name" value="FluC"/>
    <property type="match status" value="1"/>
</dbReference>
<proteinExistence type="inferred from homology"/>
<comment type="function">
    <text evidence="9 10">Fluoride-specific ion channel. Important for reducing fluoride concentration in the cell, thus reducing its toxicity.</text>
</comment>
<comment type="similarity">
    <text evidence="7 10">Belongs to the fluoride channel Fluc/FEX (TC 1.A.43) family.</text>
</comment>
<gene>
    <name evidence="10" type="primary">fluC</name>
    <name evidence="10" type="synonym">crcB</name>
    <name evidence="14" type="ORF">GBB40_04810</name>
    <name evidence="13" type="ORF">GBB63_02895</name>
    <name evidence="12" type="ORF">GBB73_03245</name>
</gene>
<evidence type="ECO:0000256" key="8">
    <source>
        <dbReference type="ARBA" id="ARBA00035585"/>
    </source>
</evidence>
<keyword evidence="3 10" id="KW-0812">Transmembrane</keyword>
<dbReference type="Proteomes" id="UP000430971">
    <property type="component" value="Unassembled WGS sequence"/>
</dbReference>
<organism evidence="12 15">
    <name type="scientific">Bifidobacterium longum</name>
    <dbReference type="NCBI Taxonomy" id="216816"/>
    <lineage>
        <taxon>Bacteria</taxon>
        <taxon>Bacillati</taxon>
        <taxon>Actinomycetota</taxon>
        <taxon>Actinomycetes</taxon>
        <taxon>Bifidobacteriales</taxon>
        <taxon>Bifidobacteriaceae</taxon>
        <taxon>Bifidobacterium</taxon>
    </lineage>
</organism>
<dbReference type="GO" id="GO:0140114">
    <property type="term" value="P:cellular detoxification of fluoride"/>
    <property type="evidence" value="ECO:0007669"/>
    <property type="project" value="UniProtKB-UniRule"/>
</dbReference>
<keyword evidence="5 10" id="KW-0472">Membrane</keyword>
<keyword evidence="2 10" id="KW-1003">Cell membrane</keyword>
<evidence type="ECO:0000256" key="2">
    <source>
        <dbReference type="ARBA" id="ARBA00022475"/>
    </source>
</evidence>
<evidence type="ECO:0000256" key="7">
    <source>
        <dbReference type="ARBA" id="ARBA00035120"/>
    </source>
</evidence>
<feature type="transmembrane region" description="Helical" evidence="10">
    <location>
        <begin position="186"/>
        <end position="207"/>
    </location>
</feature>
<comment type="activity regulation">
    <text evidence="10">Na(+) is not transported, but it plays an essential structural role and its presence is essential for fluoride channel function.</text>
</comment>
<name>A0A6I1DND3_BIFLN</name>
<evidence type="ECO:0000256" key="3">
    <source>
        <dbReference type="ARBA" id="ARBA00022692"/>
    </source>
</evidence>
<reference evidence="15 16" key="1">
    <citation type="journal article" date="2019" name="Nat. Med.">
        <title>A library of human gut bacterial isolates paired with longitudinal multiomics data enables mechanistic microbiome research.</title>
        <authorList>
            <person name="Poyet M."/>
            <person name="Groussin M."/>
            <person name="Gibbons S.M."/>
            <person name="Avila-Pacheco J."/>
            <person name="Jiang X."/>
            <person name="Kearney S.M."/>
            <person name="Perrotta A.R."/>
            <person name="Berdy B."/>
            <person name="Zhao S."/>
            <person name="Lieberman T.D."/>
            <person name="Swanson P.K."/>
            <person name="Smith M."/>
            <person name="Roesemann S."/>
            <person name="Alexander J.E."/>
            <person name="Rich S.A."/>
            <person name="Livny J."/>
            <person name="Vlamakis H."/>
            <person name="Clish C."/>
            <person name="Bullock K."/>
            <person name="Deik A."/>
            <person name="Scott J."/>
            <person name="Pierce K.A."/>
            <person name="Xavier R.J."/>
            <person name="Alm E.J."/>
        </authorList>
    </citation>
    <scope>NUCLEOTIDE SEQUENCE [LARGE SCALE GENOMIC DNA]</scope>
    <source>
        <strain evidence="14 17">BIOML-A37</strain>
        <strain evidence="13 16">BIOML-A55</strain>
        <strain evidence="12 15">BIOML-A65</strain>
    </source>
</reference>
<sequence length="417" mass="43806">MYESAESDIQGAYVGAPCKLICVRKAATAAQLVVARPMGGTTLSAEGQYRGSAMESQEQSPGDVVTAGEDSHPITQAIDTVEVMHAGATAPAANTMDPPTIPLAPMKRMQARFNPLADGLMYVVVFVGGFVGVGCRHALDMLLPSVSGTPFVVGTFVSNMVACFLFAMLTEFMATASWLRRRVRQVVSRGVGLGLLGGLSTMSGVMLETMEGLHERHIASALGYLAGNFAGGLLTAAAGVVLMQALLSRSTRKRVRGAFSAVSVSDSAESDTQGVRHVKVADVARSAAQAAMEAAQAAQQAAQTAQQIAQTGQVPRVETPTVPPTAIQPMQTGRVPQIPPLVVPQLTQSSQPLLREPDTSDLGQLPEPIQQSQPIQQPQQQSQPIQQPANPLPPSFEPKPITAEISLVADPTTGEVR</sequence>
<evidence type="ECO:0000313" key="14">
    <source>
        <dbReference type="EMBL" id="KAB7395644.1"/>
    </source>
</evidence>
<dbReference type="Proteomes" id="UP000468842">
    <property type="component" value="Unassembled WGS sequence"/>
</dbReference>